<sequence>MACASLPQAFTTYEKEGISLMQPSLRTKRKINWRENSFAYALLIPSLLFLGLFTFYPILKSIYWSFYSSDFTDKTFVGLDQYVHVFQDDIFLKVLRNNVLLAIGTVPVSILLAMYVAVWVNNKLRGTGLLRALFFYPTVIPMIAIANIWLFIYTPSYGLLDKFLSVFGIPTQHWLGDPHWVLISMMLMVIWKETGFFMIFYLAGLQNLPKEVYEAAEMEGARPFQTFRKLTFPLLMPTTLFVMVIATTNSFKLVDHLYIMTKGGPNNASNLLLYHIYETAFSFWDMGKASVLTVVLLVILLSISIFNYAFLDKRIHY</sequence>
<reference evidence="9" key="1">
    <citation type="submission" date="2022-01" db="EMBL/GenBank/DDBJ databases">
        <authorList>
            <person name="Criscuolo A."/>
        </authorList>
    </citation>
    <scope>NUCLEOTIDE SEQUENCE</scope>
    <source>
        <strain evidence="9">CIP111891</strain>
    </source>
</reference>
<dbReference type="PANTHER" id="PTHR30193:SF37">
    <property type="entry name" value="INNER MEMBRANE ABC TRANSPORTER PERMEASE PROTEIN YCJO"/>
    <property type="match status" value="1"/>
</dbReference>
<protein>
    <submittedName>
        <fullName evidence="9">Lactose transport system permease protein LacF</fullName>
    </submittedName>
</protein>
<comment type="subcellular location">
    <subcellularLocation>
        <location evidence="1 7">Cell membrane</location>
        <topology evidence="1 7">Multi-pass membrane protein</topology>
    </subcellularLocation>
</comment>
<evidence type="ECO:0000256" key="7">
    <source>
        <dbReference type="RuleBase" id="RU363032"/>
    </source>
</evidence>
<feature type="transmembrane region" description="Helical" evidence="7">
    <location>
        <begin position="38"/>
        <end position="59"/>
    </location>
</feature>
<dbReference type="InterPro" id="IPR035906">
    <property type="entry name" value="MetI-like_sf"/>
</dbReference>
<keyword evidence="10" id="KW-1185">Reference proteome</keyword>
<dbReference type="CDD" id="cd06261">
    <property type="entry name" value="TM_PBP2"/>
    <property type="match status" value="1"/>
</dbReference>
<evidence type="ECO:0000256" key="1">
    <source>
        <dbReference type="ARBA" id="ARBA00004651"/>
    </source>
</evidence>
<dbReference type="Gene3D" id="1.10.3720.10">
    <property type="entry name" value="MetI-like"/>
    <property type="match status" value="1"/>
</dbReference>
<evidence type="ECO:0000259" key="8">
    <source>
        <dbReference type="PROSITE" id="PS50928"/>
    </source>
</evidence>
<proteinExistence type="inferred from homology"/>
<keyword evidence="6 7" id="KW-0472">Membrane</keyword>
<feature type="transmembrane region" description="Helical" evidence="7">
    <location>
        <begin position="289"/>
        <end position="311"/>
    </location>
</feature>
<feature type="transmembrane region" description="Helical" evidence="7">
    <location>
        <begin position="230"/>
        <end position="251"/>
    </location>
</feature>
<accession>A0ABM9CCF9</accession>
<comment type="similarity">
    <text evidence="7">Belongs to the binding-protein-dependent transport system permease family.</text>
</comment>
<evidence type="ECO:0000256" key="4">
    <source>
        <dbReference type="ARBA" id="ARBA00022692"/>
    </source>
</evidence>
<name>A0ABM9CCF9_9BACL</name>
<dbReference type="InterPro" id="IPR051393">
    <property type="entry name" value="ABC_transporter_permease"/>
</dbReference>
<feature type="transmembrane region" description="Helical" evidence="7">
    <location>
        <begin position="180"/>
        <end position="203"/>
    </location>
</feature>
<dbReference type="PROSITE" id="PS50928">
    <property type="entry name" value="ABC_TM1"/>
    <property type="match status" value="1"/>
</dbReference>
<evidence type="ECO:0000256" key="2">
    <source>
        <dbReference type="ARBA" id="ARBA00022448"/>
    </source>
</evidence>
<feature type="domain" description="ABC transmembrane type-1" evidence="8">
    <location>
        <begin position="95"/>
        <end position="307"/>
    </location>
</feature>
<evidence type="ECO:0000256" key="5">
    <source>
        <dbReference type="ARBA" id="ARBA00022989"/>
    </source>
</evidence>
<dbReference type="Proteomes" id="UP000838821">
    <property type="component" value="Unassembled WGS sequence"/>
</dbReference>
<comment type="caution">
    <text evidence="9">The sequence shown here is derived from an EMBL/GenBank/DDBJ whole genome shotgun (WGS) entry which is preliminary data.</text>
</comment>
<organism evidence="9 10">
    <name type="scientific">Paenibacillus allorhizoplanae</name>
    <dbReference type="NCBI Taxonomy" id="2905648"/>
    <lineage>
        <taxon>Bacteria</taxon>
        <taxon>Bacillati</taxon>
        <taxon>Bacillota</taxon>
        <taxon>Bacilli</taxon>
        <taxon>Bacillales</taxon>
        <taxon>Paenibacillaceae</taxon>
        <taxon>Paenibacillus</taxon>
    </lineage>
</organism>
<evidence type="ECO:0000313" key="10">
    <source>
        <dbReference type="Proteomes" id="UP000838821"/>
    </source>
</evidence>
<keyword evidence="2 7" id="KW-0813">Transport</keyword>
<dbReference type="Pfam" id="PF00528">
    <property type="entry name" value="BPD_transp_1"/>
    <property type="match status" value="1"/>
</dbReference>
<dbReference type="InterPro" id="IPR000515">
    <property type="entry name" value="MetI-like"/>
</dbReference>
<evidence type="ECO:0000256" key="6">
    <source>
        <dbReference type="ARBA" id="ARBA00023136"/>
    </source>
</evidence>
<evidence type="ECO:0000256" key="3">
    <source>
        <dbReference type="ARBA" id="ARBA00022475"/>
    </source>
</evidence>
<keyword evidence="4 7" id="KW-0812">Transmembrane</keyword>
<dbReference type="SUPFAM" id="SSF161098">
    <property type="entry name" value="MetI-like"/>
    <property type="match status" value="1"/>
</dbReference>
<dbReference type="PANTHER" id="PTHR30193">
    <property type="entry name" value="ABC TRANSPORTER PERMEASE PROTEIN"/>
    <property type="match status" value="1"/>
</dbReference>
<gene>
    <name evidence="9" type="primary">lacF_8</name>
    <name evidence="9" type="ORF">PAECIP111891_03276</name>
</gene>
<evidence type="ECO:0000313" key="9">
    <source>
        <dbReference type="EMBL" id="CAH1209235.1"/>
    </source>
</evidence>
<feature type="transmembrane region" description="Helical" evidence="7">
    <location>
        <begin position="99"/>
        <end position="120"/>
    </location>
</feature>
<dbReference type="EMBL" id="CAKMMW010000009">
    <property type="protein sequence ID" value="CAH1209235.1"/>
    <property type="molecule type" value="Genomic_DNA"/>
</dbReference>
<feature type="transmembrane region" description="Helical" evidence="7">
    <location>
        <begin position="132"/>
        <end position="152"/>
    </location>
</feature>
<keyword evidence="3" id="KW-1003">Cell membrane</keyword>
<keyword evidence="5 7" id="KW-1133">Transmembrane helix</keyword>